<comment type="domain">
    <text evidence="5">The PRC barrel domain binds ribosomal protein uS19.</text>
</comment>
<dbReference type="HAMAP" id="MF_00014">
    <property type="entry name" value="Ribosome_mat_RimM"/>
    <property type="match status" value="1"/>
</dbReference>
<dbReference type="PANTHER" id="PTHR33692:SF1">
    <property type="entry name" value="RIBOSOME MATURATION FACTOR RIMM"/>
    <property type="match status" value="1"/>
</dbReference>
<dbReference type="Gene3D" id="2.30.30.240">
    <property type="entry name" value="PRC-barrel domain"/>
    <property type="match status" value="1"/>
</dbReference>
<comment type="function">
    <text evidence="5">An accessory protein needed during the final step in the assembly of 30S ribosomal subunit, possibly for assembly of the head region. Essential for efficient processing of 16S rRNA. May be needed both before and after RbfA during the maturation of 16S rRNA. It has affinity for free ribosomal 30S subunits but not for 70S ribosomes.</text>
</comment>
<dbReference type="OMA" id="MRTWANV"/>
<dbReference type="GO" id="GO:0005840">
    <property type="term" value="C:ribosome"/>
    <property type="evidence" value="ECO:0007669"/>
    <property type="project" value="InterPro"/>
</dbReference>
<sequence length="173" mass="18355">MRTWANVAELSKTKTLTGGLVARCAPGLPFLLEEGMEVAFVPPRHDAPRRARVLSVQDAGRDAFLVTFEGVDSIDIAELLVGCSCLVRRADLPESALAAEADGLEGFEVHDARAGFVGVVESVVENPGQFLLSVAPADGGRRVLVPLVDALVVGLDEDARRIDVDLPDGLLDL</sequence>
<accession>A0A369MWX3</accession>
<evidence type="ECO:0000256" key="5">
    <source>
        <dbReference type="HAMAP-Rule" id="MF_00014"/>
    </source>
</evidence>
<feature type="domain" description="Ribosome maturation factor RimM PRC barrel" evidence="6">
    <location>
        <begin position="104"/>
        <end position="170"/>
    </location>
</feature>
<dbReference type="GO" id="GO:0043022">
    <property type="term" value="F:ribosome binding"/>
    <property type="evidence" value="ECO:0007669"/>
    <property type="project" value="InterPro"/>
</dbReference>
<dbReference type="Pfam" id="PF24986">
    <property type="entry name" value="PRC_RimM"/>
    <property type="match status" value="1"/>
</dbReference>
<dbReference type="InterPro" id="IPR056792">
    <property type="entry name" value="PRC_RimM"/>
</dbReference>
<dbReference type="GO" id="GO:0005737">
    <property type="term" value="C:cytoplasm"/>
    <property type="evidence" value="ECO:0007669"/>
    <property type="project" value="UniProtKB-SubCell"/>
</dbReference>
<evidence type="ECO:0000313" key="12">
    <source>
        <dbReference type="Proteomes" id="UP000253970"/>
    </source>
</evidence>
<evidence type="ECO:0000313" key="10">
    <source>
        <dbReference type="Proteomes" id="UP000253752"/>
    </source>
</evidence>
<keyword evidence="2 5" id="KW-0690">Ribosome biogenesis</keyword>
<name>A0A369MWX3_EGGLN</name>
<evidence type="ECO:0000313" key="9">
    <source>
        <dbReference type="EMBL" id="RDB88271.1"/>
    </source>
</evidence>
<evidence type="ECO:0000256" key="2">
    <source>
        <dbReference type="ARBA" id="ARBA00022517"/>
    </source>
</evidence>
<evidence type="ECO:0000313" key="8">
    <source>
        <dbReference type="EMBL" id="RDB80747.1"/>
    </source>
</evidence>
<dbReference type="GO" id="GO:0006364">
    <property type="term" value="P:rRNA processing"/>
    <property type="evidence" value="ECO:0007669"/>
    <property type="project" value="UniProtKB-UniRule"/>
</dbReference>
<comment type="subcellular location">
    <subcellularLocation>
        <location evidence="5">Cytoplasm</location>
    </subcellularLocation>
</comment>
<comment type="similarity">
    <text evidence="5">Belongs to the RimM family.</text>
</comment>
<dbReference type="InterPro" id="IPR036976">
    <property type="entry name" value="RimM_N_sf"/>
</dbReference>
<dbReference type="AlphaFoldDB" id="A0A369MWX3"/>
<dbReference type="Proteomes" id="UP000253857">
    <property type="component" value="Unassembled WGS sequence"/>
</dbReference>
<dbReference type="PANTHER" id="PTHR33692">
    <property type="entry name" value="RIBOSOME MATURATION FACTOR RIMM"/>
    <property type="match status" value="1"/>
</dbReference>
<protein>
    <recommendedName>
        <fullName evidence="5">Ribosome maturation factor RimM</fullName>
    </recommendedName>
</protein>
<gene>
    <name evidence="5" type="primary">rimM</name>
    <name evidence="9" type="ORF">C1871_02215</name>
    <name evidence="8" type="ORF">C1872_04045</name>
    <name evidence="7" type="ORF">C1875_01155</name>
</gene>
<dbReference type="EMBL" id="PPTU01000001">
    <property type="protein sequence ID" value="RDB73488.1"/>
    <property type="molecule type" value="Genomic_DNA"/>
</dbReference>
<keyword evidence="3 5" id="KW-0698">rRNA processing</keyword>
<dbReference type="Proteomes" id="UP000253970">
    <property type="component" value="Unassembled WGS sequence"/>
</dbReference>
<dbReference type="InterPro" id="IPR011961">
    <property type="entry name" value="RimM"/>
</dbReference>
<reference evidence="10 11" key="1">
    <citation type="journal article" date="2018" name="Elife">
        <title>Discovery and characterization of a prevalent human gut bacterial enzyme sufficient for the inactivation of a family of plant toxins.</title>
        <authorList>
            <person name="Koppel N."/>
            <person name="Bisanz J.E."/>
            <person name="Pandelia M.E."/>
            <person name="Turnbaugh P.J."/>
            <person name="Balskus E.P."/>
        </authorList>
    </citation>
    <scope>NUCLEOTIDE SEQUENCE [LARGE SCALE GENOMIC DNA]</scope>
    <source>
        <strain evidence="9 11">FAA1-1-60AUCSF</strain>
        <strain evidence="8 10">MR1 #12</strain>
        <strain evidence="7 12">W1 BHI 6</strain>
    </source>
</reference>
<keyword evidence="4 5" id="KW-0143">Chaperone</keyword>
<proteinExistence type="inferred from homology"/>
<dbReference type="Gene3D" id="2.40.30.60">
    <property type="entry name" value="RimM"/>
    <property type="match status" value="1"/>
</dbReference>
<comment type="subunit">
    <text evidence="5">Binds ribosomal protein uS19.</text>
</comment>
<dbReference type="RefSeq" id="WP_009304488.1">
    <property type="nucleotide sequence ID" value="NZ_JAJCGZ010000004.1"/>
</dbReference>
<comment type="caution">
    <text evidence="8">The sequence shown here is derived from an EMBL/GenBank/DDBJ whole genome shotgun (WGS) entry which is preliminary data.</text>
</comment>
<dbReference type="EMBL" id="PPTX01000004">
    <property type="protein sequence ID" value="RDB80747.1"/>
    <property type="molecule type" value="Genomic_DNA"/>
</dbReference>
<dbReference type="InterPro" id="IPR011033">
    <property type="entry name" value="PRC_barrel-like_sf"/>
</dbReference>
<keyword evidence="1 5" id="KW-0963">Cytoplasm</keyword>
<evidence type="ECO:0000313" key="7">
    <source>
        <dbReference type="EMBL" id="RDB73488.1"/>
    </source>
</evidence>
<dbReference type="EMBL" id="PPTY01000002">
    <property type="protein sequence ID" value="RDB88271.1"/>
    <property type="molecule type" value="Genomic_DNA"/>
</dbReference>
<dbReference type="GO" id="GO:0042274">
    <property type="term" value="P:ribosomal small subunit biogenesis"/>
    <property type="evidence" value="ECO:0007669"/>
    <property type="project" value="UniProtKB-UniRule"/>
</dbReference>
<evidence type="ECO:0000256" key="3">
    <source>
        <dbReference type="ARBA" id="ARBA00022552"/>
    </source>
</evidence>
<evidence type="ECO:0000256" key="4">
    <source>
        <dbReference type="ARBA" id="ARBA00023186"/>
    </source>
</evidence>
<organism evidence="8 10">
    <name type="scientific">Eggerthella lenta</name>
    <name type="common">Eubacterium lentum</name>
    <dbReference type="NCBI Taxonomy" id="84112"/>
    <lineage>
        <taxon>Bacteria</taxon>
        <taxon>Bacillati</taxon>
        <taxon>Actinomycetota</taxon>
        <taxon>Coriobacteriia</taxon>
        <taxon>Eggerthellales</taxon>
        <taxon>Eggerthellaceae</taxon>
        <taxon>Eggerthella</taxon>
    </lineage>
</organism>
<evidence type="ECO:0000259" key="6">
    <source>
        <dbReference type="Pfam" id="PF24986"/>
    </source>
</evidence>
<dbReference type="Proteomes" id="UP000253752">
    <property type="component" value="Unassembled WGS sequence"/>
</dbReference>
<dbReference type="SUPFAM" id="SSF50346">
    <property type="entry name" value="PRC-barrel domain"/>
    <property type="match status" value="1"/>
</dbReference>
<evidence type="ECO:0000313" key="11">
    <source>
        <dbReference type="Proteomes" id="UP000253857"/>
    </source>
</evidence>
<evidence type="ECO:0000256" key="1">
    <source>
        <dbReference type="ARBA" id="ARBA00022490"/>
    </source>
</evidence>